<dbReference type="InterPro" id="IPR016091">
    <property type="entry name" value="SuperAg_toxin_C"/>
</dbReference>
<comment type="similarity">
    <text evidence="1">Belongs to the staphylococcal/streptococcal toxin family.</text>
</comment>
<dbReference type="GO" id="GO:0005576">
    <property type="term" value="C:extracellular region"/>
    <property type="evidence" value="ECO:0007669"/>
    <property type="project" value="InterPro"/>
</dbReference>
<evidence type="ECO:0000259" key="2">
    <source>
        <dbReference type="Pfam" id="PF02876"/>
    </source>
</evidence>
<evidence type="ECO:0000256" key="1">
    <source>
        <dbReference type="ARBA" id="ARBA00008401"/>
    </source>
</evidence>
<accession>A0AAC9WKP7</accession>
<dbReference type="Pfam" id="PF02876">
    <property type="entry name" value="Stap_Strp_tox_C"/>
    <property type="match status" value="1"/>
</dbReference>
<dbReference type="KEGG" id="slz:B5P37_05610"/>
<dbReference type="Gene3D" id="3.10.20.120">
    <property type="match status" value="1"/>
</dbReference>
<dbReference type="SUPFAM" id="SSF54334">
    <property type="entry name" value="Superantigen toxins, C-terminal domain"/>
    <property type="match status" value="1"/>
</dbReference>
<dbReference type="Proteomes" id="UP000242864">
    <property type="component" value="Chromosome"/>
</dbReference>
<organism evidence="3 4">
    <name type="scientific">Staphylococcus lutrae</name>
    <dbReference type="NCBI Taxonomy" id="155085"/>
    <lineage>
        <taxon>Bacteria</taxon>
        <taxon>Bacillati</taxon>
        <taxon>Bacillota</taxon>
        <taxon>Bacilli</taxon>
        <taxon>Bacillales</taxon>
        <taxon>Staphylococcaceae</taxon>
        <taxon>Staphylococcus</taxon>
    </lineage>
</organism>
<protein>
    <recommendedName>
        <fullName evidence="2">Staphylococcal/Streptococcal toxin beta-grasp domain-containing protein</fullName>
    </recommendedName>
</protein>
<dbReference type="InterPro" id="IPR006123">
    <property type="entry name" value="Toxin_b-grasp_Staph/Strep"/>
</dbReference>
<sequence length="89" mass="10360">MGANAYHPKRHVTLDKGKITLKELDHIVRYAHVSYGLYESDTLPQGKIVIHTKDHNFYTLEVHKPLQSHRENVEINIEDLTHITYDIQA</sequence>
<feature type="domain" description="Staphylococcal/Streptococcal toxin beta-grasp" evidence="2">
    <location>
        <begin position="4"/>
        <end position="84"/>
    </location>
</feature>
<evidence type="ECO:0000313" key="3">
    <source>
        <dbReference type="EMBL" id="ARJ51991.1"/>
    </source>
</evidence>
<dbReference type="EMBL" id="CP020773">
    <property type="protein sequence ID" value="ARJ51991.1"/>
    <property type="molecule type" value="Genomic_DNA"/>
</dbReference>
<reference evidence="3 4" key="1">
    <citation type="submission" date="2017-04" db="EMBL/GenBank/DDBJ databases">
        <authorList>
            <person name="Veseli I.A."/>
            <person name="Tang C."/>
            <person name="Pombert J.-F."/>
        </authorList>
    </citation>
    <scope>NUCLEOTIDE SEQUENCE [LARGE SCALE GENOMIC DNA]</scope>
    <source>
        <strain evidence="3 4">ATCC 700373</strain>
    </source>
</reference>
<dbReference type="AlphaFoldDB" id="A0AAC9WKP7"/>
<gene>
    <name evidence="3" type="ORF">B5P37_05610</name>
</gene>
<proteinExistence type="inferred from homology"/>
<evidence type="ECO:0000313" key="4">
    <source>
        <dbReference type="Proteomes" id="UP000242864"/>
    </source>
</evidence>
<keyword evidence="4" id="KW-1185">Reference proteome</keyword>
<name>A0AAC9WKP7_9STAP</name>